<evidence type="ECO:0000313" key="3">
    <source>
        <dbReference type="Proteomes" id="UP000016231"/>
    </source>
</evidence>
<organism evidence="2 3">
    <name type="scientific">Fusobacterium vincentii 3_1_36A2</name>
    <dbReference type="NCBI Taxonomy" id="469604"/>
    <lineage>
        <taxon>Bacteria</taxon>
        <taxon>Fusobacteriati</taxon>
        <taxon>Fusobacteriota</taxon>
        <taxon>Fusobacteriia</taxon>
        <taxon>Fusobacteriales</taxon>
        <taxon>Fusobacteriaceae</taxon>
        <taxon>Fusobacterium</taxon>
    </lineage>
</organism>
<dbReference type="EMBL" id="CP003700">
    <property type="protein sequence ID" value="EEU32878.1"/>
    <property type="molecule type" value="Genomic_DNA"/>
</dbReference>
<name>C7XPY5_FUSVC</name>
<reference evidence="2 3" key="1">
    <citation type="submission" date="2013-08" db="EMBL/GenBank/DDBJ databases">
        <title>The Genome Sequence of Fusobacterium sp. 3_1_36A2.</title>
        <authorList>
            <consortium name="The Broad Institute Genome Sequencing Platform"/>
            <person name="Earl A."/>
            <person name="Ward D."/>
            <person name="Feldgarden M."/>
            <person name="Gevers D."/>
            <person name="Strauss J."/>
            <person name="White A."/>
            <person name="Allen-Vercoe E."/>
            <person name="Walker B."/>
            <person name="Young S.K."/>
            <person name="Zeng Q."/>
            <person name="Gargeya S."/>
            <person name="Fitzgerald M."/>
            <person name="Haas B."/>
            <person name="Abouelleil A."/>
            <person name="Alvarado L."/>
            <person name="Arachchi H.M."/>
            <person name="Berlin A.M."/>
            <person name="Chapman S.B."/>
            <person name="Goldberg J."/>
            <person name="Griggs A."/>
            <person name="Gujja S."/>
            <person name="Hansen M."/>
            <person name="Howarth C."/>
            <person name="Imamovic A."/>
            <person name="Larimer J."/>
            <person name="McCowen C."/>
            <person name="Montmayeur A."/>
            <person name="Murphy C."/>
            <person name="Neiman D."/>
            <person name="Pearson M."/>
            <person name="Priest M."/>
            <person name="Roberts A."/>
            <person name="Saif S."/>
            <person name="Shea T."/>
            <person name="Sisk P."/>
            <person name="Sykes S."/>
            <person name="Wortman J."/>
            <person name="Nusbaum C."/>
            <person name="Birren B."/>
        </authorList>
    </citation>
    <scope>NUCLEOTIDE SEQUENCE [LARGE SCALE GENOMIC DNA]</scope>
    <source>
        <strain evidence="2 3">3_1_36A2</strain>
    </source>
</reference>
<dbReference type="Proteomes" id="UP000016231">
    <property type="component" value="Chromosome"/>
</dbReference>
<keyword evidence="1" id="KW-0472">Membrane</keyword>
<dbReference type="STRING" id="469604.HMPREF0946_00951"/>
<evidence type="ECO:0000256" key="1">
    <source>
        <dbReference type="SAM" id="Phobius"/>
    </source>
</evidence>
<dbReference type="AlphaFoldDB" id="C7XPY5"/>
<feature type="transmembrane region" description="Helical" evidence="1">
    <location>
        <begin position="6"/>
        <end position="25"/>
    </location>
</feature>
<evidence type="ECO:0000313" key="2">
    <source>
        <dbReference type="EMBL" id="EEU32878.1"/>
    </source>
</evidence>
<protein>
    <submittedName>
        <fullName evidence="2">Uncharacterized protein</fullName>
    </submittedName>
</protein>
<proteinExistence type="predicted"/>
<dbReference type="KEGG" id="fnc:HMPREF0946_00951"/>
<dbReference type="RefSeq" id="WP_008799768.1">
    <property type="nucleotide sequence ID" value="NC_022196.1"/>
</dbReference>
<dbReference type="HOGENOM" id="CLU_1616614_0_0_0"/>
<dbReference type="OrthoDB" id="90579at2"/>
<keyword evidence="1" id="KW-0812">Transmembrane</keyword>
<gene>
    <name evidence="2" type="ORF">HMPREF0946_00951</name>
</gene>
<keyword evidence="1" id="KW-1133">Transmembrane helix</keyword>
<sequence length="176" mass="21153">MKIFIFSFLGSFFGIITAFICLNFFKRLKDLIFSDKALDYKVFKNFLAKGAKNHRCHKFKITSGTIETYKIKLDKIIDGFIKESRKTFKYSENKLLQKLCVDLFYLKAVLTDEEKEEIVRDIILNEDTEYNIDNEMLYFIKLVNKYMDRIEKYRKNQLEKDFNKIKAKRNIGSDWR</sequence>
<accession>C7XPY5</accession>